<dbReference type="InterPro" id="IPR010730">
    <property type="entry name" value="HET"/>
</dbReference>
<gene>
    <name evidence="2" type="ORF">LTR77_000940</name>
</gene>
<dbReference type="RefSeq" id="XP_064664438.1">
    <property type="nucleotide sequence ID" value="XM_064798204.1"/>
</dbReference>
<evidence type="ECO:0000313" key="2">
    <source>
        <dbReference type="EMBL" id="KAK5175800.1"/>
    </source>
</evidence>
<dbReference type="Pfam" id="PF06985">
    <property type="entry name" value="HET"/>
    <property type="match status" value="1"/>
</dbReference>
<sequence length="150" mass="16808">MPAYETVSYCWGDSTVCSVICLDGALVDCPASAAPALTALRFPDSNRTLWIDAICINRSNPEEKSQQVVLMSEVYRGTRQNLVYLGEGDDSIGPAREAIELVLRDIRRETRDLETMLDHLYDENEVFWYSSTGLDVTFDTQALLPFYSGP</sequence>
<dbReference type="PANTHER" id="PTHR24148">
    <property type="entry name" value="ANKYRIN REPEAT DOMAIN-CONTAINING PROTEIN 39 HOMOLOG-RELATED"/>
    <property type="match status" value="1"/>
</dbReference>
<dbReference type="PANTHER" id="PTHR24148:SF64">
    <property type="entry name" value="HETEROKARYON INCOMPATIBILITY DOMAIN-CONTAINING PROTEIN"/>
    <property type="match status" value="1"/>
</dbReference>
<dbReference type="Proteomes" id="UP001337655">
    <property type="component" value="Unassembled WGS sequence"/>
</dbReference>
<feature type="domain" description="Heterokaryon incompatibility" evidence="1">
    <location>
        <begin position="4"/>
        <end position="109"/>
    </location>
</feature>
<comment type="caution">
    <text evidence="2">The sequence shown here is derived from an EMBL/GenBank/DDBJ whole genome shotgun (WGS) entry which is preliminary data.</text>
</comment>
<dbReference type="EMBL" id="JAVRRT010000001">
    <property type="protein sequence ID" value="KAK5175800.1"/>
    <property type="molecule type" value="Genomic_DNA"/>
</dbReference>
<evidence type="ECO:0000313" key="3">
    <source>
        <dbReference type="Proteomes" id="UP001337655"/>
    </source>
</evidence>
<organism evidence="2 3">
    <name type="scientific">Saxophila tyrrhenica</name>
    <dbReference type="NCBI Taxonomy" id="1690608"/>
    <lineage>
        <taxon>Eukaryota</taxon>
        <taxon>Fungi</taxon>
        <taxon>Dikarya</taxon>
        <taxon>Ascomycota</taxon>
        <taxon>Pezizomycotina</taxon>
        <taxon>Dothideomycetes</taxon>
        <taxon>Dothideomycetidae</taxon>
        <taxon>Mycosphaerellales</taxon>
        <taxon>Extremaceae</taxon>
        <taxon>Saxophila</taxon>
    </lineage>
</organism>
<dbReference type="InterPro" id="IPR052895">
    <property type="entry name" value="HetReg/Transcr_Mod"/>
</dbReference>
<accession>A0AAV9PQP6</accession>
<name>A0AAV9PQP6_9PEZI</name>
<proteinExistence type="predicted"/>
<evidence type="ECO:0000259" key="1">
    <source>
        <dbReference type="Pfam" id="PF06985"/>
    </source>
</evidence>
<reference evidence="2 3" key="1">
    <citation type="submission" date="2023-08" db="EMBL/GenBank/DDBJ databases">
        <title>Black Yeasts Isolated from many extreme environments.</title>
        <authorList>
            <person name="Coleine C."/>
            <person name="Stajich J.E."/>
            <person name="Selbmann L."/>
        </authorList>
    </citation>
    <scope>NUCLEOTIDE SEQUENCE [LARGE SCALE GENOMIC DNA]</scope>
    <source>
        <strain evidence="2 3">CCFEE 5935</strain>
    </source>
</reference>
<dbReference type="AlphaFoldDB" id="A0AAV9PQP6"/>
<dbReference type="GeneID" id="89922289"/>
<keyword evidence="3" id="KW-1185">Reference proteome</keyword>
<protein>
    <recommendedName>
        <fullName evidence="1">Heterokaryon incompatibility domain-containing protein</fullName>
    </recommendedName>
</protein>